<organism evidence="3 4">
    <name type="scientific">Shewanella sairae</name>
    <dbReference type="NCBI Taxonomy" id="190310"/>
    <lineage>
        <taxon>Bacteria</taxon>
        <taxon>Pseudomonadati</taxon>
        <taxon>Pseudomonadota</taxon>
        <taxon>Gammaproteobacteria</taxon>
        <taxon>Alteromonadales</taxon>
        <taxon>Shewanellaceae</taxon>
        <taxon>Shewanella</taxon>
    </lineage>
</organism>
<dbReference type="InterPro" id="IPR011460">
    <property type="entry name" value="Lcl_C"/>
</dbReference>
<feature type="domain" description="Lcl C-terminal" evidence="2">
    <location>
        <begin position="80"/>
        <end position="161"/>
    </location>
</feature>
<keyword evidence="1" id="KW-0732">Signal</keyword>
<protein>
    <recommendedName>
        <fullName evidence="2">Lcl C-terminal domain-containing protein</fullName>
    </recommendedName>
</protein>
<dbReference type="EMBL" id="BPEY01000012">
    <property type="protein sequence ID" value="GIU42973.1"/>
    <property type="molecule type" value="Genomic_DNA"/>
</dbReference>
<name>A0ABQ4P6D6_9GAMM</name>
<dbReference type="Pfam" id="PF07603">
    <property type="entry name" value="Lcl_C"/>
    <property type="match status" value="1"/>
</dbReference>
<reference evidence="3" key="1">
    <citation type="submission" date="2021-05" db="EMBL/GenBank/DDBJ databases">
        <title>Molecular characterization for Shewanella algae harboring chromosomal blaOXA-55-like strains isolated from clinical and environment sample.</title>
        <authorList>
            <person name="Ohama Y."/>
            <person name="Aoki K."/>
            <person name="Harada S."/>
            <person name="Moriya K."/>
            <person name="Ishii Y."/>
            <person name="Tateda K."/>
        </authorList>
    </citation>
    <scope>NUCLEOTIDE SEQUENCE</scope>
    <source>
        <strain evidence="3">JCM 11563</strain>
    </source>
</reference>
<dbReference type="PROSITE" id="PS51257">
    <property type="entry name" value="PROKAR_LIPOPROTEIN"/>
    <property type="match status" value="1"/>
</dbReference>
<feature type="signal peptide" evidence="1">
    <location>
        <begin position="1"/>
        <end position="19"/>
    </location>
</feature>
<sequence>MKFRLIAAIVLSLSVTACGNDNYSTCATLASGCIDIFDAGSGKLFTNSPSVAYLDSIGGSPAYSTWAVDGTRGPSGRFYLFDWNNAKSLCDTYNSHSLGGRTNWRLPARDELMGLFYSFGNMFIARGWPTDGTYWSITADDSNYYDVDLGTGSVSTTEPNSKNDHPLLYSTFTTHASCISNP</sequence>
<evidence type="ECO:0000313" key="4">
    <source>
        <dbReference type="Proteomes" id="UP000887104"/>
    </source>
</evidence>
<keyword evidence="4" id="KW-1185">Reference proteome</keyword>
<evidence type="ECO:0000259" key="2">
    <source>
        <dbReference type="Pfam" id="PF07603"/>
    </source>
</evidence>
<evidence type="ECO:0000313" key="3">
    <source>
        <dbReference type="EMBL" id="GIU42973.1"/>
    </source>
</evidence>
<comment type="caution">
    <text evidence="3">The sequence shown here is derived from an EMBL/GenBank/DDBJ whole genome shotgun (WGS) entry which is preliminary data.</text>
</comment>
<gene>
    <name evidence="3" type="ORF">TUM4438_10810</name>
</gene>
<evidence type="ECO:0000256" key="1">
    <source>
        <dbReference type="SAM" id="SignalP"/>
    </source>
</evidence>
<feature type="chain" id="PRO_5046537085" description="Lcl C-terminal domain-containing protein" evidence="1">
    <location>
        <begin position="20"/>
        <end position="182"/>
    </location>
</feature>
<proteinExistence type="predicted"/>
<dbReference type="Proteomes" id="UP000887104">
    <property type="component" value="Unassembled WGS sequence"/>
</dbReference>
<accession>A0ABQ4P6D6</accession>
<dbReference type="RefSeq" id="WP_220780163.1">
    <property type="nucleotide sequence ID" value="NZ_BPEY01000012.1"/>
</dbReference>